<evidence type="ECO:0000259" key="8">
    <source>
        <dbReference type="Pfam" id="PF18962"/>
    </source>
</evidence>
<dbReference type="KEGG" id="fek:C1H87_14355"/>
<dbReference type="GO" id="GO:0008270">
    <property type="term" value="F:zinc ion binding"/>
    <property type="evidence" value="ECO:0007669"/>
    <property type="project" value="InterPro"/>
</dbReference>
<keyword evidence="4" id="KW-0378">Hydrolase</keyword>
<dbReference type="Gene3D" id="3.40.390.10">
    <property type="entry name" value="Collagenase (Catalytic Domain)"/>
    <property type="match status" value="1"/>
</dbReference>
<dbReference type="EMBL" id="CP025791">
    <property type="protein sequence ID" value="AUP79822.1"/>
    <property type="molecule type" value="Genomic_DNA"/>
</dbReference>
<name>A0A2K9PRX8_9FLAO</name>
<dbReference type="SUPFAM" id="SSF81296">
    <property type="entry name" value="E set domains"/>
    <property type="match status" value="1"/>
</dbReference>
<evidence type="ECO:0000256" key="2">
    <source>
        <dbReference type="ARBA" id="ARBA00022723"/>
    </source>
</evidence>
<dbReference type="InterPro" id="IPR024079">
    <property type="entry name" value="MetalloPept_cat_dom_sf"/>
</dbReference>
<dbReference type="AlphaFoldDB" id="A0A2K9PRX8"/>
<keyword evidence="10" id="KW-1185">Reference proteome</keyword>
<dbReference type="Gene3D" id="2.60.40.10">
    <property type="entry name" value="Immunoglobulins"/>
    <property type="match status" value="1"/>
</dbReference>
<evidence type="ECO:0000259" key="7">
    <source>
        <dbReference type="Pfam" id="PF01833"/>
    </source>
</evidence>
<feature type="domain" description="Secretion system C-terminal sorting" evidence="8">
    <location>
        <begin position="526"/>
        <end position="598"/>
    </location>
</feature>
<proteinExistence type="predicted"/>
<dbReference type="InterPro" id="IPR002909">
    <property type="entry name" value="IPT_dom"/>
</dbReference>
<dbReference type="InterPro" id="IPR026444">
    <property type="entry name" value="Secre_tail"/>
</dbReference>
<organism evidence="9 10">
    <name type="scientific">Flavivirga eckloniae</name>
    <dbReference type="NCBI Taxonomy" id="1803846"/>
    <lineage>
        <taxon>Bacteria</taxon>
        <taxon>Pseudomonadati</taxon>
        <taxon>Bacteroidota</taxon>
        <taxon>Flavobacteriia</taxon>
        <taxon>Flavobacteriales</taxon>
        <taxon>Flavobacteriaceae</taxon>
        <taxon>Flavivirga</taxon>
    </lineage>
</organism>
<dbReference type="InterPro" id="IPR014756">
    <property type="entry name" value="Ig_E-set"/>
</dbReference>
<keyword evidence="1" id="KW-0645">Protease</keyword>
<evidence type="ECO:0008006" key="11">
    <source>
        <dbReference type="Google" id="ProtNLM"/>
    </source>
</evidence>
<dbReference type="Pfam" id="PF00413">
    <property type="entry name" value="Peptidase_M10"/>
    <property type="match status" value="1"/>
</dbReference>
<protein>
    <recommendedName>
        <fullName evidence="11">Secretion system C-terminal sorting domain-containing protein</fullName>
    </recommendedName>
</protein>
<dbReference type="Pfam" id="PF01833">
    <property type="entry name" value="TIG"/>
    <property type="match status" value="1"/>
</dbReference>
<dbReference type="InterPro" id="IPR008993">
    <property type="entry name" value="TIMP-like_OB-fold"/>
</dbReference>
<dbReference type="NCBIfam" id="TIGR04183">
    <property type="entry name" value="Por_Secre_tail"/>
    <property type="match status" value="1"/>
</dbReference>
<evidence type="ECO:0000259" key="6">
    <source>
        <dbReference type="Pfam" id="PF00413"/>
    </source>
</evidence>
<dbReference type="RefSeq" id="WP_102756475.1">
    <property type="nucleotide sequence ID" value="NZ_CP025791.1"/>
</dbReference>
<feature type="domain" description="IPT/TIG" evidence="7">
    <location>
        <begin position="199"/>
        <end position="296"/>
    </location>
</feature>
<evidence type="ECO:0000313" key="10">
    <source>
        <dbReference type="Proteomes" id="UP000235826"/>
    </source>
</evidence>
<evidence type="ECO:0000256" key="4">
    <source>
        <dbReference type="ARBA" id="ARBA00022801"/>
    </source>
</evidence>
<gene>
    <name evidence="9" type="ORF">C1H87_14355</name>
</gene>
<dbReference type="GO" id="GO:0006508">
    <property type="term" value="P:proteolysis"/>
    <property type="evidence" value="ECO:0007669"/>
    <property type="project" value="UniProtKB-KW"/>
</dbReference>
<reference evidence="9 10" key="1">
    <citation type="submission" date="2018-01" db="EMBL/GenBank/DDBJ databases">
        <title>Complete genome sequence of Flavivirga eckloniae ECD14 isolated from seaweed Ecklonia cava.</title>
        <authorList>
            <person name="Lee J.H."/>
            <person name="Baik K.S."/>
            <person name="Seong C.N."/>
        </authorList>
    </citation>
    <scope>NUCLEOTIDE SEQUENCE [LARGE SCALE GENOMIC DNA]</scope>
    <source>
        <strain evidence="9 10">ECD14</strain>
    </source>
</reference>
<dbReference type="GO" id="GO:0031012">
    <property type="term" value="C:extracellular matrix"/>
    <property type="evidence" value="ECO:0007669"/>
    <property type="project" value="InterPro"/>
</dbReference>
<keyword evidence="5" id="KW-0862">Zinc</keyword>
<evidence type="ECO:0000256" key="1">
    <source>
        <dbReference type="ARBA" id="ARBA00022670"/>
    </source>
</evidence>
<feature type="domain" description="Peptidase M10 metallopeptidase" evidence="6">
    <location>
        <begin position="417"/>
        <end position="480"/>
    </location>
</feature>
<dbReference type="SUPFAM" id="SSF50242">
    <property type="entry name" value="TIMP-like"/>
    <property type="match status" value="1"/>
</dbReference>
<sequence length="600" mass="65176">MKKNTLITVLILLITITHIHAQILLKEASLEKQIQNSDLVVEGQVISKQSFWDSGHKNIYTVNTIEVFKVFKGNPVATIEIVTAGGTVGLSAEIVTPSLKLRNSDVGMFMLYNNNVALNLSAKSSKKQFKVYGSLQGFYKYYLNHDVAINPFNKKQGIAKTFYNEIKNYTKKDYIEVSKLNLTKQGTNSDQQKVSLPPSSVTFTPTTVTAGTKTVLTINGSGFGSVKGKVGFSNADSGGFDQGVPDYVNALDTQVLTWSDTQITVEVPSEAGTGKIEVTDDLGASAESSSDLTVTYAETNVPSDAVNSGVFVAYPTQHVNDNNGGYTWRMFTDFDANTGAKASFLRALETWRCETGVNWVIGANTTVDAIASDGVNVVRFDNGAELGTDVLGRCTSRYSGCFAAGNTTLNWYVSELDIVFDDATNWNFDTDLPEISEFDFESVALHELGHGHQLAHVIDTNNDVMHYALSNAEDQRELSANNIISAGNVQSRSTGSAVCGEGVMTAYAGSCGLSVDEEELEAAITLYPNPASRQFFIRNASFINLEKAVIYDISGRHISEYDISDTSKAKTINVTGVSGGIYFVNIYSDRAMITKKLVLD</sequence>
<dbReference type="OrthoDB" id="7574679at2"/>
<dbReference type="Pfam" id="PF18962">
    <property type="entry name" value="Por_Secre_tail"/>
    <property type="match status" value="1"/>
</dbReference>
<dbReference type="InterPro" id="IPR001818">
    <property type="entry name" value="Pept_M10_metallopeptidase"/>
</dbReference>
<dbReference type="Proteomes" id="UP000235826">
    <property type="component" value="Chromosome"/>
</dbReference>
<evidence type="ECO:0000256" key="3">
    <source>
        <dbReference type="ARBA" id="ARBA00022729"/>
    </source>
</evidence>
<evidence type="ECO:0000313" key="9">
    <source>
        <dbReference type="EMBL" id="AUP79822.1"/>
    </source>
</evidence>
<keyword evidence="2" id="KW-0479">Metal-binding</keyword>
<accession>A0A2K9PRX8</accession>
<dbReference type="InterPro" id="IPR013783">
    <property type="entry name" value="Ig-like_fold"/>
</dbReference>
<evidence type="ECO:0000256" key="5">
    <source>
        <dbReference type="ARBA" id="ARBA00022833"/>
    </source>
</evidence>
<dbReference type="GO" id="GO:0004222">
    <property type="term" value="F:metalloendopeptidase activity"/>
    <property type="evidence" value="ECO:0007669"/>
    <property type="project" value="InterPro"/>
</dbReference>
<dbReference type="SUPFAM" id="SSF55486">
    <property type="entry name" value="Metalloproteases ('zincins'), catalytic domain"/>
    <property type="match status" value="1"/>
</dbReference>
<keyword evidence="3" id="KW-0732">Signal</keyword>